<proteinExistence type="predicted"/>
<organism evidence="1 2">
    <name type="scientific">Oryza meyeriana var. granulata</name>
    <dbReference type="NCBI Taxonomy" id="110450"/>
    <lineage>
        <taxon>Eukaryota</taxon>
        <taxon>Viridiplantae</taxon>
        <taxon>Streptophyta</taxon>
        <taxon>Embryophyta</taxon>
        <taxon>Tracheophyta</taxon>
        <taxon>Spermatophyta</taxon>
        <taxon>Magnoliopsida</taxon>
        <taxon>Liliopsida</taxon>
        <taxon>Poales</taxon>
        <taxon>Poaceae</taxon>
        <taxon>BOP clade</taxon>
        <taxon>Oryzoideae</taxon>
        <taxon>Oryzeae</taxon>
        <taxon>Oryzinae</taxon>
        <taxon>Oryza</taxon>
        <taxon>Oryza meyeriana</taxon>
    </lineage>
</organism>
<name>A0A6G1CDI3_9ORYZ</name>
<sequence length="63" mass="7047">MAGDIYELLEKGVDEWRSFGSNSGSLSNAPRFSARQRQRARAQARPMSPFWAGLVGRMADTEE</sequence>
<evidence type="ECO:0000313" key="1">
    <source>
        <dbReference type="EMBL" id="KAF0898111.1"/>
    </source>
</evidence>
<dbReference type="AlphaFoldDB" id="A0A6G1CDI3"/>
<dbReference type="EMBL" id="SPHZ02000009">
    <property type="protein sequence ID" value="KAF0898111.1"/>
    <property type="molecule type" value="Genomic_DNA"/>
</dbReference>
<gene>
    <name evidence="1" type="ORF">E2562_001767</name>
</gene>
<comment type="caution">
    <text evidence="1">The sequence shown here is derived from an EMBL/GenBank/DDBJ whole genome shotgun (WGS) entry which is preliminary data.</text>
</comment>
<dbReference type="Proteomes" id="UP000479710">
    <property type="component" value="Unassembled WGS sequence"/>
</dbReference>
<evidence type="ECO:0000313" key="2">
    <source>
        <dbReference type="Proteomes" id="UP000479710"/>
    </source>
</evidence>
<accession>A0A6G1CDI3</accession>
<reference evidence="1 2" key="1">
    <citation type="submission" date="2019-11" db="EMBL/GenBank/DDBJ databases">
        <title>Whole genome sequence of Oryza granulata.</title>
        <authorList>
            <person name="Li W."/>
        </authorList>
    </citation>
    <scope>NUCLEOTIDE SEQUENCE [LARGE SCALE GENOMIC DNA]</scope>
    <source>
        <strain evidence="2">cv. Menghai</strain>
        <tissue evidence="1">Leaf</tissue>
    </source>
</reference>
<protein>
    <submittedName>
        <fullName evidence="1">Uncharacterized protein</fullName>
    </submittedName>
</protein>
<keyword evidence="2" id="KW-1185">Reference proteome</keyword>